<reference evidence="2 3" key="1">
    <citation type="submission" date="2022-10" db="EMBL/GenBank/DDBJ databases">
        <title>Draft genome assembly of moderately radiation resistant bacterium Metabacillus halosaccharovorans.</title>
        <authorList>
            <person name="Pal S."/>
            <person name="Gopinathan A."/>
        </authorList>
    </citation>
    <scope>NUCLEOTIDE SEQUENCE [LARGE SCALE GENOMIC DNA]</scope>
    <source>
        <strain evidence="2 3">VITHBRA001</strain>
    </source>
</reference>
<dbReference type="Proteomes" id="UP001526147">
    <property type="component" value="Unassembled WGS sequence"/>
</dbReference>
<keyword evidence="1" id="KW-1133">Transmembrane helix</keyword>
<dbReference type="Gene3D" id="1.20.1260.10">
    <property type="match status" value="1"/>
</dbReference>
<feature type="transmembrane region" description="Helical" evidence="1">
    <location>
        <begin position="20"/>
        <end position="39"/>
    </location>
</feature>
<keyword evidence="3" id="KW-1185">Reference proteome</keyword>
<dbReference type="RefSeq" id="WP_264142930.1">
    <property type="nucleotide sequence ID" value="NZ_JAOYEY010000036.1"/>
</dbReference>
<dbReference type="InterPro" id="IPR012347">
    <property type="entry name" value="Ferritin-like"/>
</dbReference>
<organism evidence="2 3">
    <name type="scientific">Metabacillus halosaccharovorans</name>
    <dbReference type="NCBI Taxonomy" id="930124"/>
    <lineage>
        <taxon>Bacteria</taxon>
        <taxon>Bacillati</taxon>
        <taxon>Bacillota</taxon>
        <taxon>Bacilli</taxon>
        <taxon>Bacillales</taxon>
        <taxon>Bacillaceae</taxon>
        <taxon>Metabacillus</taxon>
    </lineage>
</organism>
<keyword evidence="1" id="KW-0472">Membrane</keyword>
<dbReference type="EMBL" id="JAOYEY010000036">
    <property type="protein sequence ID" value="MCV9886081.1"/>
    <property type="molecule type" value="Genomic_DNA"/>
</dbReference>
<accession>A0ABT3DGS2</accession>
<proteinExistence type="predicted"/>
<comment type="caution">
    <text evidence="2">The sequence shown here is derived from an EMBL/GenBank/DDBJ whole genome shotgun (WGS) entry which is preliminary data.</text>
</comment>
<evidence type="ECO:0000313" key="3">
    <source>
        <dbReference type="Proteomes" id="UP001526147"/>
    </source>
</evidence>
<evidence type="ECO:0000313" key="2">
    <source>
        <dbReference type="EMBL" id="MCV9886081.1"/>
    </source>
</evidence>
<keyword evidence="1" id="KW-0812">Transmembrane</keyword>
<name>A0ABT3DGS2_9BACI</name>
<protein>
    <submittedName>
        <fullName evidence="2">DUF3231 family protein</fullName>
    </submittedName>
</protein>
<dbReference type="Pfam" id="PF11553">
    <property type="entry name" value="DUF3231"/>
    <property type="match status" value="1"/>
</dbReference>
<evidence type="ECO:0000256" key="1">
    <source>
        <dbReference type="SAM" id="Phobius"/>
    </source>
</evidence>
<gene>
    <name evidence="2" type="ORF">OIH86_10470</name>
</gene>
<dbReference type="InterPro" id="IPR021617">
    <property type="entry name" value="DUF3231"/>
</dbReference>
<sequence>MPASFEQEVSESQEAPFSDKIMMFHFSLMIYAGIGNFGVSIAETQRSDLVVDYSRLVAEVLKFSEDGVNIMIANEWLEQPPLSANRRDLSKG</sequence>